<dbReference type="PANTHER" id="PTHR24291:SF50">
    <property type="entry name" value="BIFUNCTIONAL ALBAFLAVENONE MONOOXYGENASE_TERPENE SYNTHASE"/>
    <property type="match status" value="1"/>
</dbReference>
<sequence length="433" mass="47015">MGLLERVRAVRQFHTGIEQIRDAGGPVAMVRLGPPRLTPTFAVVTSPQGAHDVLAASDGAFDKEMIVHVENRAFGSNLFNMPHEPWKPRRRTIQPVFTKKAVGSYAGHMATAADDIAAELIRSGRVDLDAAMRRLTLQVLGRSVLGIDLGRRASDLAEPILTLLRWNTARALRPVRAPLWLPTPARHRMRAALGAVNAVVDEAIEGAASSADAELIRLLQQTTDPTTGERLSHDAIRNELIVFVIAGHDTTATTLAYALWALGRHPELQERVAAEVGTLGDRPLCGEDVARLPFTVQVLHEALRLCPPAPAVGRRAMRDVVVDGYDIPAGTNTVVGIYALHRDARLWNDPERFDPDRFGAEQAAGRSRWQYLPFGAGPRSCVGDHFAMLEATLGLATIVRRARVEAESADFPLALPFTMTAGAPIRAAISSRG</sequence>
<evidence type="ECO:0000313" key="9">
    <source>
        <dbReference type="Proteomes" id="UP001501821"/>
    </source>
</evidence>
<dbReference type="InterPro" id="IPR036396">
    <property type="entry name" value="Cyt_P450_sf"/>
</dbReference>
<dbReference type="PRINTS" id="PR00385">
    <property type="entry name" value="P450"/>
</dbReference>
<gene>
    <name evidence="8" type="ORF">GCM10022242_12380</name>
</gene>
<keyword evidence="3 7" id="KW-0479">Metal-binding</keyword>
<evidence type="ECO:0000256" key="5">
    <source>
        <dbReference type="ARBA" id="ARBA00023004"/>
    </source>
</evidence>
<keyword evidence="6 7" id="KW-0503">Monooxygenase</keyword>
<proteinExistence type="inferred from homology"/>
<dbReference type="PRINTS" id="PR00463">
    <property type="entry name" value="EP450I"/>
</dbReference>
<evidence type="ECO:0000256" key="3">
    <source>
        <dbReference type="ARBA" id="ARBA00022723"/>
    </source>
</evidence>
<dbReference type="InterPro" id="IPR050196">
    <property type="entry name" value="Cytochrome_P450_Monoox"/>
</dbReference>
<dbReference type="Proteomes" id="UP001501821">
    <property type="component" value="Unassembled WGS sequence"/>
</dbReference>
<dbReference type="Pfam" id="PF00067">
    <property type="entry name" value="p450"/>
    <property type="match status" value="1"/>
</dbReference>
<evidence type="ECO:0000256" key="2">
    <source>
        <dbReference type="ARBA" id="ARBA00022617"/>
    </source>
</evidence>
<evidence type="ECO:0000313" key="8">
    <source>
        <dbReference type="EMBL" id="GAA3811423.1"/>
    </source>
</evidence>
<name>A0ABP7I7D2_9ACTN</name>
<dbReference type="PROSITE" id="PS00086">
    <property type="entry name" value="CYTOCHROME_P450"/>
    <property type="match status" value="1"/>
</dbReference>
<dbReference type="InterPro" id="IPR001128">
    <property type="entry name" value="Cyt_P450"/>
</dbReference>
<comment type="caution">
    <text evidence="8">The sequence shown here is derived from an EMBL/GenBank/DDBJ whole genome shotgun (WGS) entry which is preliminary data.</text>
</comment>
<keyword evidence="2 7" id="KW-0349">Heme</keyword>
<comment type="similarity">
    <text evidence="1 7">Belongs to the cytochrome P450 family.</text>
</comment>
<evidence type="ECO:0000256" key="6">
    <source>
        <dbReference type="ARBA" id="ARBA00023033"/>
    </source>
</evidence>
<reference evidence="9" key="1">
    <citation type="journal article" date="2019" name="Int. J. Syst. Evol. Microbiol.">
        <title>The Global Catalogue of Microorganisms (GCM) 10K type strain sequencing project: providing services to taxonomists for standard genome sequencing and annotation.</title>
        <authorList>
            <consortium name="The Broad Institute Genomics Platform"/>
            <consortium name="The Broad Institute Genome Sequencing Center for Infectious Disease"/>
            <person name="Wu L."/>
            <person name="Ma J."/>
        </authorList>
    </citation>
    <scope>NUCLEOTIDE SEQUENCE [LARGE SCALE GENOMIC DNA]</scope>
    <source>
        <strain evidence="9">JCM 16953</strain>
    </source>
</reference>
<dbReference type="Gene3D" id="1.10.630.10">
    <property type="entry name" value="Cytochrome P450"/>
    <property type="match status" value="1"/>
</dbReference>
<dbReference type="EMBL" id="BAABAH010000003">
    <property type="protein sequence ID" value="GAA3811423.1"/>
    <property type="molecule type" value="Genomic_DNA"/>
</dbReference>
<keyword evidence="5 7" id="KW-0408">Iron</keyword>
<keyword evidence="9" id="KW-1185">Reference proteome</keyword>
<evidence type="ECO:0000256" key="7">
    <source>
        <dbReference type="RuleBase" id="RU000461"/>
    </source>
</evidence>
<keyword evidence="4 7" id="KW-0560">Oxidoreductase</keyword>
<dbReference type="PANTHER" id="PTHR24291">
    <property type="entry name" value="CYTOCHROME P450 FAMILY 4"/>
    <property type="match status" value="1"/>
</dbReference>
<accession>A0ABP7I7D2</accession>
<organism evidence="8 9">
    <name type="scientific">Nocardioides panacisoli</name>
    <dbReference type="NCBI Taxonomy" id="627624"/>
    <lineage>
        <taxon>Bacteria</taxon>
        <taxon>Bacillati</taxon>
        <taxon>Actinomycetota</taxon>
        <taxon>Actinomycetes</taxon>
        <taxon>Propionibacteriales</taxon>
        <taxon>Nocardioidaceae</taxon>
        <taxon>Nocardioides</taxon>
    </lineage>
</organism>
<dbReference type="InterPro" id="IPR002401">
    <property type="entry name" value="Cyt_P450_E_grp-I"/>
</dbReference>
<dbReference type="SUPFAM" id="SSF48264">
    <property type="entry name" value="Cytochrome P450"/>
    <property type="match status" value="1"/>
</dbReference>
<evidence type="ECO:0000256" key="1">
    <source>
        <dbReference type="ARBA" id="ARBA00010617"/>
    </source>
</evidence>
<evidence type="ECO:0000256" key="4">
    <source>
        <dbReference type="ARBA" id="ARBA00023002"/>
    </source>
</evidence>
<dbReference type="InterPro" id="IPR017972">
    <property type="entry name" value="Cyt_P450_CS"/>
</dbReference>
<protein>
    <submittedName>
        <fullName evidence="8">Cytochrome P450</fullName>
    </submittedName>
</protein>